<dbReference type="KEGG" id="rsp:RSP_7503"/>
<evidence type="ECO:0000313" key="2">
    <source>
        <dbReference type="EMBL" id="AGY32382.1"/>
    </source>
</evidence>
<sequence>MGQAGMLNGSHEANADRAHLTPSLFHDDI</sequence>
<accession>U5NM96</accession>
<feature type="region of interest" description="Disordered" evidence="1">
    <location>
        <begin position="1"/>
        <end position="29"/>
    </location>
</feature>
<dbReference type="EnsemblBacteria" id="AGY32382">
    <property type="protein sequence ID" value="AGY32382"/>
    <property type="gene ID" value="RSP_7503"/>
</dbReference>
<proteinExistence type="predicted"/>
<keyword evidence="3" id="KW-1185">Reference proteome</keyword>
<evidence type="ECO:0000313" key="3">
    <source>
        <dbReference type="Proteomes" id="UP000002703"/>
    </source>
</evidence>
<dbReference type="EMBL" id="CP000143">
    <property type="protein sequence ID" value="AGY32382.1"/>
    <property type="molecule type" value="Genomic_DNA"/>
</dbReference>
<reference evidence="3" key="1">
    <citation type="submission" date="2005-09" db="EMBL/GenBank/DDBJ databases">
        <title>Complete sequence of chromosome 1 of Rhodobacter sphaeroides 2.4.1.</title>
        <authorList>
            <person name="Copeland A."/>
            <person name="Lucas S."/>
            <person name="Lapidus A."/>
            <person name="Barry K."/>
            <person name="Detter J.C."/>
            <person name="Glavina T."/>
            <person name="Hammon N."/>
            <person name="Israni S."/>
            <person name="Pitluck S."/>
            <person name="Richardson P."/>
            <person name="Mackenzie C."/>
            <person name="Choudhary M."/>
            <person name="Larimer F."/>
            <person name="Hauser L.J."/>
            <person name="Land M."/>
            <person name="Donohue T.J."/>
            <person name="Kaplan S."/>
        </authorList>
    </citation>
    <scope>NUCLEOTIDE SEQUENCE [LARGE SCALE GENOMIC DNA]</scope>
    <source>
        <strain evidence="3">ATCC 17023 / DSM 158 / JCM 6121 / CCUG 31486 / LMG 2827 / NBRC 12203 / NCIMB 8253 / ATH 2.4.1.</strain>
    </source>
</reference>
<protein>
    <submittedName>
        <fullName evidence="2">Uncharacterized protein</fullName>
    </submittedName>
</protein>
<dbReference type="AlphaFoldDB" id="U5NM96"/>
<dbReference type="Proteomes" id="UP000002703">
    <property type="component" value="Chromosome 1"/>
</dbReference>
<feature type="compositionally biased region" description="Basic and acidic residues" evidence="1">
    <location>
        <begin position="13"/>
        <end position="29"/>
    </location>
</feature>
<organism evidence="2 3">
    <name type="scientific">Cereibacter sphaeroides (strain ATCC 17023 / DSM 158 / JCM 6121 / CCUG 31486 / LMG 2827 / NBRC 12203 / NCIMB 8253 / ATH 2.4.1.)</name>
    <name type="common">Rhodobacter sphaeroides</name>
    <dbReference type="NCBI Taxonomy" id="272943"/>
    <lineage>
        <taxon>Bacteria</taxon>
        <taxon>Pseudomonadati</taxon>
        <taxon>Pseudomonadota</taxon>
        <taxon>Alphaproteobacteria</taxon>
        <taxon>Rhodobacterales</taxon>
        <taxon>Paracoccaceae</taxon>
        <taxon>Cereibacter</taxon>
    </lineage>
</organism>
<evidence type="ECO:0000256" key="1">
    <source>
        <dbReference type="SAM" id="MobiDB-lite"/>
    </source>
</evidence>
<name>U5NM96_CERS4</name>
<gene>
    <name evidence="2" type="ORF">RSP_7503</name>
</gene>